<keyword evidence="3" id="KW-1185">Reference proteome</keyword>
<proteinExistence type="predicted"/>
<dbReference type="PANTHER" id="PTHR16130">
    <property type="entry name" value="LYSOSOMAL COBALAMIN TRANSPORTER-RELATED"/>
    <property type="match status" value="1"/>
</dbReference>
<name>A0ABV0YH77_9TELE</name>
<organism evidence="2 3">
    <name type="scientific">Ameca splendens</name>
    <dbReference type="NCBI Taxonomy" id="208324"/>
    <lineage>
        <taxon>Eukaryota</taxon>
        <taxon>Metazoa</taxon>
        <taxon>Chordata</taxon>
        <taxon>Craniata</taxon>
        <taxon>Vertebrata</taxon>
        <taxon>Euteleostomi</taxon>
        <taxon>Actinopterygii</taxon>
        <taxon>Neopterygii</taxon>
        <taxon>Teleostei</taxon>
        <taxon>Neoteleostei</taxon>
        <taxon>Acanthomorphata</taxon>
        <taxon>Ovalentaria</taxon>
        <taxon>Atherinomorphae</taxon>
        <taxon>Cyprinodontiformes</taxon>
        <taxon>Goodeidae</taxon>
        <taxon>Ameca</taxon>
    </lineage>
</organism>
<evidence type="ECO:0000313" key="3">
    <source>
        <dbReference type="Proteomes" id="UP001469553"/>
    </source>
</evidence>
<evidence type="ECO:0000256" key="1">
    <source>
        <dbReference type="SAM" id="Phobius"/>
    </source>
</evidence>
<dbReference type="PANTHER" id="PTHR16130:SF2">
    <property type="entry name" value="LYSOSOMAL COBALAMIN TRANSPORT ESCORT PROTEIN LMBD1"/>
    <property type="match status" value="1"/>
</dbReference>
<reference evidence="2 3" key="1">
    <citation type="submission" date="2021-06" db="EMBL/GenBank/DDBJ databases">
        <authorList>
            <person name="Palmer J.M."/>
        </authorList>
    </citation>
    <scope>NUCLEOTIDE SEQUENCE [LARGE SCALE GENOMIC DNA]</scope>
    <source>
        <strain evidence="2 3">AS_MEX2019</strain>
        <tissue evidence="2">Muscle</tissue>
    </source>
</reference>
<comment type="caution">
    <text evidence="2">The sequence shown here is derived from an EMBL/GenBank/DDBJ whole genome shotgun (WGS) entry which is preliminary data.</text>
</comment>
<feature type="transmembrane region" description="Helical" evidence="1">
    <location>
        <begin position="33"/>
        <end position="57"/>
    </location>
</feature>
<gene>
    <name evidence="2" type="primary">LMBRD1_4</name>
    <name evidence="2" type="ORF">AMECASPLE_030707</name>
</gene>
<protein>
    <submittedName>
        <fullName evidence="2">Lysosomal cobalamin transporter</fullName>
    </submittedName>
</protein>
<keyword evidence="1" id="KW-1133">Transmembrane helix</keyword>
<keyword evidence="1" id="KW-0472">Membrane</keyword>
<accession>A0ABV0YH77</accession>
<dbReference type="Proteomes" id="UP001469553">
    <property type="component" value="Unassembled WGS sequence"/>
</dbReference>
<sequence length="85" mass="9840">MRIISTQNSKKKIITSENDQCIVTRTYLFLHKFWFFSTIYYFGNWAFIGAFLIGLVVSCCRGKKSVIEGEVEADDSDLSDDEYVH</sequence>
<evidence type="ECO:0000313" key="2">
    <source>
        <dbReference type="EMBL" id="MEQ2293188.1"/>
    </source>
</evidence>
<keyword evidence="1" id="KW-0812">Transmembrane</keyword>
<dbReference type="InterPro" id="IPR050854">
    <property type="entry name" value="LMBD1_LysCbl_Transport"/>
</dbReference>
<dbReference type="EMBL" id="JAHRIP010031922">
    <property type="protein sequence ID" value="MEQ2293188.1"/>
    <property type="molecule type" value="Genomic_DNA"/>
</dbReference>